<dbReference type="Proteomes" id="UP001430700">
    <property type="component" value="Unassembled WGS sequence"/>
</dbReference>
<proteinExistence type="predicted"/>
<comment type="caution">
    <text evidence="1">The sequence shown here is derived from an EMBL/GenBank/DDBJ whole genome shotgun (WGS) entry which is preliminary data.</text>
</comment>
<evidence type="ECO:0008006" key="3">
    <source>
        <dbReference type="Google" id="ProtNLM"/>
    </source>
</evidence>
<dbReference type="Gene3D" id="3.40.390.10">
    <property type="entry name" value="Collagenase (Catalytic Domain)"/>
    <property type="match status" value="1"/>
</dbReference>
<evidence type="ECO:0000313" key="1">
    <source>
        <dbReference type="EMBL" id="MCC9017925.1"/>
    </source>
</evidence>
<gene>
    <name evidence="1" type="ORF">LNQ34_09090</name>
</gene>
<organism evidence="1 2">
    <name type="scientific">Flavobacterium lipolyticum</name>
    <dbReference type="NCBI Taxonomy" id="2893754"/>
    <lineage>
        <taxon>Bacteria</taxon>
        <taxon>Pseudomonadati</taxon>
        <taxon>Bacteroidota</taxon>
        <taxon>Flavobacteriia</taxon>
        <taxon>Flavobacteriales</taxon>
        <taxon>Flavobacteriaceae</taxon>
        <taxon>Flavobacterium</taxon>
    </lineage>
</organism>
<reference evidence="1" key="1">
    <citation type="submission" date="2021-11" db="EMBL/GenBank/DDBJ databases">
        <title>Description of novel Flavobacterium species.</title>
        <authorList>
            <person name="Saticioglu I.B."/>
            <person name="Ay H."/>
            <person name="Altun S."/>
            <person name="Duman M."/>
        </authorList>
    </citation>
    <scope>NUCLEOTIDE SEQUENCE</scope>
    <source>
        <strain evidence="1">F-126</strain>
    </source>
</reference>
<dbReference type="SUPFAM" id="SSF55486">
    <property type="entry name" value="Metalloproteases ('zincins'), catalytic domain"/>
    <property type="match status" value="1"/>
</dbReference>
<protein>
    <recommendedName>
        <fullName evidence="3">Matrixin family metalloprotease</fullName>
    </recommendedName>
</protein>
<name>A0ABS8LZ97_9FLAO</name>
<sequence length="224" mass="23721">MEASDPNDIITKLSNTKGDKHYKQRNVNMTMTLTVVNSDGVDLSKTMFNKSSGSVALSSLSGNAQTDNRALDITNSDHLTVSVTYKVVKSLSDVGKDDHVMILADNIPKMKDGTDPVGLAEKGGRVSAVEKGTIANKTFNEAATHEIGHLLGLSHKNGGLMTPSVNGSLSTSQKERGEIINGGAGQISQSTGNGTYRQSSVNTSYKSGIKSQVNSFVSSNNITW</sequence>
<keyword evidence="2" id="KW-1185">Reference proteome</keyword>
<dbReference type="EMBL" id="JAJJMN010000001">
    <property type="protein sequence ID" value="MCC9017925.1"/>
    <property type="molecule type" value="Genomic_DNA"/>
</dbReference>
<dbReference type="RefSeq" id="WP_229999354.1">
    <property type="nucleotide sequence ID" value="NZ_JAJJMN010000001.1"/>
</dbReference>
<dbReference type="InterPro" id="IPR024079">
    <property type="entry name" value="MetalloPept_cat_dom_sf"/>
</dbReference>
<accession>A0ABS8LZ97</accession>
<evidence type="ECO:0000313" key="2">
    <source>
        <dbReference type="Proteomes" id="UP001430700"/>
    </source>
</evidence>